<dbReference type="PROSITE" id="PS50801">
    <property type="entry name" value="STAS"/>
    <property type="match status" value="1"/>
</dbReference>
<dbReference type="CDD" id="cd07043">
    <property type="entry name" value="STAS_anti-anti-sigma_factors"/>
    <property type="match status" value="1"/>
</dbReference>
<sequence>MTTVGCQLEDLADGTLAVRGVLTFDTANAAWRSLRERLARAPAQVLDLSAVERSDSAGLACVLAVLSEAGKHGQSLRVRGLPAGMRRLAQACEVESLLAAG</sequence>
<feature type="domain" description="STAS" evidence="1">
    <location>
        <begin position="16"/>
        <end position="101"/>
    </location>
</feature>
<evidence type="ECO:0000313" key="3">
    <source>
        <dbReference type="Proteomes" id="UP001204615"/>
    </source>
</evidence>
<accession>A0ABT1FFY4</accession>
<dbReference type="InterPro" id="IPR002645">
    <property type="entry name" value="STAS_dom"/>
</dbReference>
<comment type="caution">
    <text evidence="2">The sequence shown here is derived from an EMBL/GenBank/DDBJ whole genome shotgun (WGS) entry which is preliminary data.</text>
</comment>
<dbReference type="EMBL" id="JAMZEK010000005">
    <property type="protein sequence ID" value="MCP1376272.1"/>
    <property type="molecule type" value="Genomic_DNA"/>
</dbReference>
<gene>
    <name evidence="2" type="ORF">NC595_19665</name>
</gene>
<proteinExistence type="predicted"/>
<dbReference type="PANTHER" id="PTHR35849">
    <property type="entry name" value="BLR2341 PROTEIN"/>
    <property type="match status" value="1"/>
</dbReference>
<dbReference type="PANTHER" id="PTHR35849:SF1">
    <property type="entry name" value="INTERMEMBRANE PHOSPHOLIPID TRANSPORT SYSTEM BINDING PROTEIN MLAB"/>
    <property type="match status" value="1"/>
</dbReference>
<dbReference type="Proteomes" id="UP001204615">
    <property type="component" value="Unassembled WGS sequence"/>
</dbReference>
<name>A0ABT1FFY4_9GAMM</name>
<reference evidence="2 3" key="1">
    <citation type="submission" date="2022-06" db="EMBL/GenBank/DDBJ databases">
        <title>Dyella sp. Sa strain:Sa Genome sequencing.</title>
        <authorList>
            <person name="Park S."/>
        </authorList>
    </citation>
    <scope>NUCLEOTIDE SEQUENCE [LARGE SCALE GENOMIC DNA]</scope>
    <source>
        <strain evidence="2 3">Sa</strain>
    </source>
</reference>
<organism evidence="2 3">
    <name type="scientific">Dyella lutea</name>
    <dbReference type="NCBI Taxonomy" id="2950441"/>
    <lineage>
        <taxon>Bacteria</taxon>
        <taxon>Pseudomonadati</taxon>
        <taxon>Pseudomonadota</taxon>
        <taxon>Gammaproteobacteria</taxon>
        <taxon>Lysobacterales</taxon>
        <taxon>Rhodanobacteraceae</taxon>
        <taxon>Dyella</taxon>
    </lineage>
</organism>
<dbReference type="InterPro" id="IPR036513">
    <property type="entry name" value="STAS_dom_sf"/>
</dbReference>
<dbReference type="InterPro" id="IPR052746">
    <property type="entry name" value="MlaB_ABC_Transporter"/>
</dbReference>
<dbReference type="Gene3D" id="3.30.750.24">
    <property type="entry name" value="STAS domain"/>
    <property type="match status" value="1"/>
</dbReference>
<evidence type="ECO:0000259" key="1">
    <source>
        <dbReference type="PROSITE" id="PS50801"/>
    </source>
</evidence>
<evidence type="ECO:0000313" key="2">
    <source>
        <dbReference type="EMBL" id="MCP1376272.1"/>
    </source>
</evidence>
<dbReference type="Pfam" id="PF13466">
    <property type="entry name" value="STAS_2"/>
    <property type="match status" value="1"/>
</dbReference>
<dbReference type="InterPro" id="IPR058548">
    <property type="entry name" value="MlaB-like_STAS"/>
</dbReference>
<dbReference type="RefSeq" id="WP_253569076.1">
    <property type="nucleotide sequence ID" value="NZ_JAMZEK010000005.1"/>
</dbReference>
<dbReference type="SUPFAM" id="SSF52091">
    <property type="entry name" value="SpoIIaa-like"/>
    <property type="match status" value="1"/>
</dbReference>
<protein>
    <submittedName>
        <fullName evidence="2">STAS domain-containing protein</fullName>
    </submittedName>
</protein>
<keyword evidence="3" id="KW-1185">Reference proteome</keyword>